<dbReference type="GO" id="GO:0015031">
    <property type="term" value="P:protein transport"/>
    <property type="evidence" value="ECO:0007669"/>
    <property type="project" value="InterPro"/>
</dbReference>
<evidence type="ECO:0000256" key="9">
    <source>
        <dbReference type="ARBA" id="ARBA00023306"/>
    </source>
</evidence>
<evidence type="ECO:0000256" key="10">
    <source>
        <dbReference type="HAMAP-Rule" id="MF_02203"/>
    </source>
</evidence>
<gene>
    <name evidence="10 11" type="primary">tolR</name>
    <name evidence="11" type="ORF">ENJ65_04525</name>
</gene>
<dbReference type="InterPro" id="IPR003400">
    <property type="entry name" value="ExbD"/>
</dbReference>
<evidence type="ECO:0000256" key="8">
    <source>
        <dbReference type="ARBA" id="ARBA00023136"/>
    </source>
</evidence>
<evidence type="ECO:0000313" key="11">
    <source>
        <dbReference type="EMBL" id="HHJ80880.1"/>
    </source>
</evidence>
<comment type="function">
    <text evidence="10">Part of the Tol-Pal system, which plays a role in outer membrane invagination during cell division and is important for maintaining outer membrane integrity.</text>
</comment>
<name>A0A832N3K8_9GAMM</name>
<proteinExistence type="inferred from homology"/>
<evidence type="ECO:0000256" key="2">
    <source>
        <dbReference type="ARBA" id="ARBA00005811"/>
    </source>
</evidence>
<evidence type="ECO:0000256" key="4">
    <source>
        <dbReference type="ARBA" id="ARBA00022519"/>
    </source>
</evidence>
<protein>
    <recommendedName>
        <fullName evidence="10">Tol-Pal system protein TolR</fullName>
    </recommendedName>
</protein>
<evidence type="ECO:0000256" key="1">
    <source>
        <dbReference type="ARBA" id="ARBA00004162"/>
    </source>
</evidence>
<dbReference type="EMBL" id="DRNF01000282">
    <property type="protein sequence ID" value="HHJ80880.1"/>
    <property type="molecule type" value="Genomic_DNA"/>
</dbReference>
<feature type="transmembrane region" description="Helical" evidence="10">
    <location>
        <begin position="21"/>
        <end position="39"/>
    </location>
</feature>
<keyword evidence="5 10" id="KW-0132">Cell division</keyword>
<dbReference type="Gene3D" id="3.30.420.270">
    <property type="match status" value="1"/>
</dbReference>
<reference evidence="11" key="1">
    <citation type="journal article" date="2020" name="mSystems">
        <title>Genome- and Community-Level Interaction Insights into Carbon Utilization and Element Cycling Functions of Hydrothermarchaeota in Hydrothermal Sediment.</title>
        <authorList>
            <person name="Zhou Z."/>
            <person name="Liu Y."/>
            <person name="Xu W."/>
            <person name="Pan J."/>
            <person name="Luo Z.H."/>
            <person name="Li M."/>
        </authorList>
    </citation>
    <scope>NUCLEOTIDE SEQUENCE [LARGE SCALE GENOMIC DNA]</scope>
    <source>
        <strain evidence="11">HyVt-505</strain>
    </source>
</reference>
<keyword evidence="9 10" id="KW-0131">Cell cycle</keyword>
<keyword evidence="4 10" id="KW-0997">Cell inner membrane</keyword>
<comment type="similarity">
    <text evidence="2 10">Belongs to the ExbD/TolR family.</text>
</comment>
<accession>A0A832N3K8</accession>
<comment type="subcellular location">
    <subcellularLocation>
        <location evidence="10">Cell inner membrane</location>
        <topology evidence="10">Single-pass membrane protein</topology>
    </subcellularLocation>
    <subcellularLocation>
        <location evidence="1">Cell membrane</location>
        <topology evidence="1">Single-pass membrane protein</topology>
    </subcellularLocation>
</comment>
<evidence type="ECO:0000256" key="5">
    <source>
        <dbReference type="ARBA" id="ARBA00022618"/>
    </source>
</evidence>
<dbReference type="GO" id="GO:0022857">
    <property type="term" value="F:transmembrane transporter activity"/>
    <property type="evidence" value="ECO:0007669"/>
    <property type="project" value="InterPro"/>
</dbReference>
<organism evidence="11">
    <name type="scientific">Candidatus Tenderia electrophaga</name>
    <dbReference type="NCBI Taxonomy" id="1748243"/>
    <lineage>
        <taxon>Bacteria</taxon>
        <taxon>Pseudomonadati</taxon>
        <taxon>Pseudomonadota</taxon>
        <taxon>Gammaproteobacteria</taxon>
        <taxon>Candidatus Tenderiales</taxon>
        <taxon>Candidatus Tenderiaceae</taxon>
        <taxon>Candidatus Tenderia</taxon>
    </lineage>
</organism>
<keyword evidence="6 10" id="KW-0812">Transmembrane</keyword>
<dbReference type="PANTHER" id="PTHR30558:SF7">
    <property type="entry name" value="TOL-PAL SYSTEM PROTEIN TOLR"/>
    <property type="match status" value="1"/>
</dbReference>
<dbReference type="PANTHER" id="PTHR30558">
    <property type="entry name" value="EXBD MEMBRANE COMPONENT OF PMF-DRIVEN MACROMOLECULE IMPORT SYSTEM"/>
    <property type="match status" value="1"/>
</dbReference>
<dbReference type="HAMAP" id="MF_02203">
    <property type="entry name" value="TolR"/>
    <property type="match status" value="1"/>
</dbReference>
<evidence type="ECO:0000256" key="7">
    <source>
        <dbReference type="ARBA" id="ARBA00022989"/>
    </source>
</evidence>
<keyword evidence="8 10" id="KW-0472">Membrane</keyword>
<dbReference type="InterPro" id="IPR014168">
    <property type="entry name" value="Tol-Pal_TolR"/>
</dbReference>
<keyword evidence="7 10" id="KW-1133">Transmembrane helix</keyword>
<dbReference type="NCBIfam" id="TIGR02801">
    <property type="entry name" value="tolR"/>
    <property type="match status" value="1"/>
</dbReference>
<keyword evidence="3 10" id="KW-1003">Cell membrane</keyword>
<comment type="subunit">
    <text evidence="10">The Tol-Pal system is composed of five core proteins: the inner membrane proteins TolA, TolQ and TolR, the periplasmic protein TolB and the outer membrane protein Pal. They form a network linking the inner and outer membranes and the peptidoglycan layer.</text>
</comment>
<sequence length="146" mass="15834">MAQQRQRQRRAPMAEINVVPYIDVMLVLLVIFMITAPLLSQGVKVDLPEASATPLEAKDKEPIVLTVDTEGNYYLNVGGDEKKPVDADEIVRRVAIVLDRSPDTPVLVGADTQVNYGAVVQAMVLLQQAGAPSVGLKTDPSALERK</sequence>
<dbReference type="Proteomes" id="UP000885832">
    <property type="component" value="Unassembled WGS sequence"/>
</dbReference>
<dbReference type="GO" id="GO:0005886">
    <property type="term" value="C:plasma membrane"/>
    <property type="evidence" value="ECO:0007669"/>
    <property type="project" value="UniProtKB-SubCell"/>
</dbReference>
<comment type="caution">
    <text evidence="11">The sequence shown here is derived from an EMBL/GenBank/DDBJ whole genome shotgun (WGS) entry which is preliminary data.</text>
</comment>
<dbReference type="GO" id="GO:0051301">
    <property type="term" value="P:cell division"/>
    <property type="evidence" value="ECO:0007669"/>
    <property type="project" value="UniProtKB-UniRule"/>
</dbReference>
<evidence type="ECO:0000256" key="6">
    <source>
        <dbReference type="ARBA" id="ARBA00022692"/>
    </source>
</evidence>
<evidence type="ECO:0000256" key="3">
    <source>
        <dbReference type="ARBA" id="ARBA00022475"/>
    </source>
</evidence>
<dbReference type="Pfam" id="PF02472">
    <property type="entry name" value="ExbD"/>
    <property type="match status" value="1"/>
</dbReference>
<dbReference type="AlphaFoldDB" id="A0A832N3K8"/>